<protein>
    <recommendedName>
        <fullName evidence="1">Tn3 transposase DDE domain-containing protein</fullName>
    </recommendedName>
</protein>
<accession>A0A2S6AMR3</accession>
<dbReference type="InterPro" id="IPR002513">
    <property type="entry name" value="Tn3_Tnp_DDE_dom"/>
</dbReference>
<reference evidence="2 3" key="1">
    <citation type="submission" date="2018-02" db="EMBL/GenBank/DDBJ databases">
        <title>8 Nocardia nova and 1 Nocardia cyriacigeorgica strain used for evolution to TMP-SMX.</title>
        <authorList>
            <person name="Mehta H."/>
            <person name="Weng J."/>
            <person name="Shamoo Y."/>
        </authorList>
    </citation>
    <scope>NUCLEOTIDE SEQUENCE [LARGE SCALE GENOMIC DNA]</scope>
    <source>
        <strain evidence="2 3">MDA3139</strain>
    </source>
</reference>
<dbReference type="EMBL" id="PSZC01000013">
    <property type="protein sequence ID" value="PPJ36541.1"/>
    <property type="molecule type" value="Genomic_DNA"/>
</dbReference>
<dbReference type="Pfam" id="PF01526">
    <property type="entry name" value="DDE_Tnp_Tn3"/>
    <property type="match status" value="1"/>
</dbReference>
<feature type="domain" description="Tn3 transposase DDE" evidence="1">
    <location>
        <begin position="31"/>
        <end position="102"/>
    </location>
</feature>
<organism evidence="2 3">
    <name type="scientific">Nocardia nova</name>
    <dbReference type="NCBI Taxonomy" id="37330"/>
    <lineage>
        <taxon>Bacteria</taxon>
        <taxon>Bacillati</taxon>
        <taxon>Actinomycetota</taxon>
        <taxon>Actinomycetes</taxon>
        <taxon>Mycobacteriales</taxon>
        <taxon>Nocardiaceae</taxon>
        <taxon>Nocardia</taxon>
    </lineage>
</organism>
<proteinExistence type="predicted"/>
<gene>
    <name evidence="2" type="ORF">C5E45_19120</name>
</gene>
<evidence type="ECO:0000313" key="2">
    <source>
        <dbReference type="EMBL" id="PPJ36541.1"/>
    </source>
</evidence>
<dbReference type="AlphaFoldDB" id="A0A2S6AMR3"/>
<sequence length="108" mass="11718">MPTQTSEKAILAAPAPLGALQLRADPASAQHDLLPARTGTRNQHIAALLGDDAIDWGLIARHWQDLLRTGIAIREGRLSFGDPVVARLGNHSRKNRLDKAMRPARFAA</sequence>
<dbReference type="GO" id="GO:0006313">
    <property type="term" value="P:DNA transposition"/>
    <property type="evidence" value="ECO:0007669"/>
    <property type="project" value="InterPro"/>
</dbReference>
<dbReference type="RefSeq" id="WP_104380077.1">
    <property type="nucleotide sequence ID" value="NZ_PSZC01000013.1"/>
</dbReference>
<comment type="caution">
    <text evidence="2">The sequence shown here is derived from an EMBL/GenBank/DDBJ whole genome shotgun (WGS) entry which is preliminary data.</text>
</comment>
<evidence type="ECO:0000259" key="1">
    <source>
        <dbReference type="Pfam" id="PF01526"/>
    </source>
</evidence>
<name>A0A2S6AMR3_9NOCA</name>
<dbReference type="Proteomes" id="UP000239874">
    <property type="component" value="Unassembled WGS sequence"/>
</dbReference>
<evidence type="ECO:0000313" key="3">
    <source>
        <dbReference type="Proteomes" id="UP000239874"/>
    </source>
</evidence>
<dbReference type="GO" id="GO:0004803">
    <property type="term" value="F:transposase activity"/>
    <property type="evidence" value="ECO:0007669"/>
    <property type="project" value="InterPro"/>
</dbReference>